<dbReference type="GO" id="GO:0006097">
    <property type="term" value="P:glyoxylate cycle"/>
    <property type="evidence" value="ECO:0007669"/>
    <property type="project" value="UniProtKB-KW"/>
</dbReference>
<evidence type="ECO:0000256" key="11">
    <source>
        <dbReference type="PIRSR" id="PIRSR009407-2"/>
    </source>
</evidence>
<evidence type="ECO:0000256" key="5">
    <source>
        <dbReference type="ARBA" id="ARBA00022857"/>
    </source>
</evidence>
<keyword evidence="4 12" id="KW-0460">Magnesium</keyword>
<keyword evidence="6 9" id="KW-0560">Oxidoreductase</keyword>
<dbReference type="eggNOG" id="COG2838">
    <property type="taxonomic scope" value="Bacteria"/>
</dbReference>
<dbReference type="PANTHER" id="PTHR36999">
    <property type="entry name" value="ISOCITRATE DEHYDROGENASE [NADP]"/>
    <property type="match status" value="1"/>
</dbReference>
<comment type="cofactor">
    <cofactor evidence="12">
        <name>Mg(2+)</name>
        <dbReference type="ChEBI" id="CHEBI:18420"/>
    </cofactor>
    <cofactor evidence="12">
        <name>Mn(2+)</name>
        <dbReference type="ChEBI" id="CHEBI:29035"/>
    </cofactor>
    <text evidence="12">Binds 1 Mg(2+) or Mn(2+) ion per subunit.</text>
</comment>
<keyword evidence="2 9" id="KW-0816">Tricarboxylic acid cycle</keyword>
<evidence type="ECO:0000256" key="2">
    <source>
        <dbReference type="ARBA" id="ARBA00022532"/>
    </source>
</evidence>
<dbReference type="InterPro" id="IPR004436">
    <property type="entry name" value="Isocitrate_DH_NADP_mono"/>
</dbReference>
<dbReference type="PANTHER" id="PTHR36999:SF1">
    <property type="entry name" value="ISOCITRATE DEHYDROGENASE (NADP(+))"/>
    <property type="match status" value="1"/>
</dbReference>
<evidence type="ECO:0000256" key="6">
    <source>
        <dbReference type="ARBA" id="ARBA00023002"/>
    </source>
</evidence>
<dbReference type="OrthoDB" id="9807643at2"/>
<dbReference type="AlphaFoldDB" id="Q46TI0"/>
<keyword evidence="5 9" id="KW-0521">NADP</keyword>
<feature type="binding site" evidence="12">
    <location>
        <position position="553"/>
    </location>
    <ligand>
        <name>Mg(2+)</name>
        <dbReference type="ChEBI" id="CHEBI:18420"/>
    </ligand>
</feature>
<evidence type="ECO:0000256" key="10">
    <source>
        <dbReference type="PIRSR" id="PIRSR009407-1"/>
    </source>
</evidence>
<evidence type="ECO:0000256" key="3">
    <source>
        <dbReference type="ARBA" id="ARBA00022723"/>
    </source>
</evidence>
<keyword evidence="1 9" id="KW-0329">Glyoxylate bypass</keyword>
<name>Q46TI0_CUPPJ</name>
<evidence type="ECO:0000256" key="8">
    <source>
        <dbReference type="ARBA" id="ARBA00046318"/>
    </source>
</evidence>
<evidence type="ECO:0000256" key="12">
    <source>
        <dbReference type="PIRSR" id="PIRSR009407-3"/>
    </source>
</evidence>
<feature type="binding site" evidence="12">
    <location>
        <position position="557"/>
    </location>
    <ligand>
        <name>Mg(2+)</name>
        <dbReference type="ChEBI" id="CHEBI:18420"/>
    </ligand>
</feature>
<dbReference type="NCBIfam" id="TIGR00178">
    <property type="entry name" value="monomer_idh"/>
    <property type="match status" value="1"/>
</dbReference>
<dbReference type="Pfam" id="PF03971">
    <property type="entry name" value="IDH"/>
    <property type="match status" value="1"/>
</dbReference>
<feature type="binding site" evidence="12">
    <location>
        <position position="352"/>
    </location>
    <ligand>
        <name>Mg(2+)</name>
        <dbReference type="ChEBI" id="CHEBI:18420"/>
    </ligand>
</feature>
<evidence type="ECO:0000256" key="7">
    <source>
        <dbReference type="ARBA" id="ARBA00023554"/>
    </source>
</evidence>
<feature type="binding site" evidence="11">
    <location>
        <begin position="134"/>
        <end position="141"/>
    </location>
    <ligand>
        <name>substrate</name>
    </ligand>
</feature>
<reference evidence="13" key="1">
    <citation type="submission" date="2005-08" db="EMBL/GenBank/DDBJ databases">
        <title>Complete sequence of chromosome 2 of Ralstonia eutropha JMP134.</title>
        <authorList>
            <person name="Copeland A."/>
            <person name="Lucas S."/>
            <person name="Lapidus A."/>
            <person name="Barry K."/>
            <person name="Detter J.C."/>
            <person name="Glavina T."/>
            <person name="Hammon N."/>
            <person name="Israni S."/>
            <person name="Pitluck S."/>
            <person name="Goltsman E."/>
            <person name="Martinez M."/>
            <person name="Schmutz J."/>
            <person name="Larimer F."/>
            <person name="Land M."/>
            <person name="Lykidis A."/>
            <person name="Richardson P."/>
        </authorList>
    </citation>
    <scope>NUCLEOTIDE SEQUENCE [LARGE SCALE GENOMIC DNA]</scope>
    <source>
        <strain evidence="13">JMP134</strain>
    </source>
</reference>
<evidence type="ECO:0000313" key="13">
    <source>
        <dbReference type="EMBL" id="AAZ63554.1"/>
    </source>
</evidence>
<proteinExistence type="inferred from homology"/>
<comment type="similarity">
    <text evidence="8 9">Belongs to the monomeric-type IDH family.</text>
</comment>
<feature type="binding site" evidence="11">
    <location>
        <position position="147"/>
    </location>
    <ligand>
        <name>D-threo-isocitrate</name>
        <dbReference type="ChEBI" id="CHEBI:15562"/>
    </ligand>
</feature>
<dbReference type="EC" id="1.1.1.42" evidence="9"/>
<dbReference type="EMBL" id="CP000091">
    <property type="protein sequence ID" value="AAZ63554.1"/>
    <property type="molecule type" value="Genomic_DNA"/>
</dbReference>
<dbReference type="KEGG" id="reu:Reut_B4201"/>
<feature type="site" description="Critical for catalysis" evidence="10">
    <location>
        <position position="422"/>
    </location>
</feature>
<dbReference type="STRING" id="264198.Reut_B4201"/>
<feature type="site" description="Critical for catalysis" evidence="10">
    <location>
        <position position="257"/>
    </location>
</feature>
<dbReference type="Gene3D" id="3.40.718.10">
    <property type="entry name" value="Isopropylmalate Dehydrogenase"/>
    <property type="match status" value="1"/>
</dbReference>
<feature type="binding site" evidence="11">
    <location>
        <position position="552"/>
    </location>
    <ligand>
        <name>D-threo-isocitrate</name>
        <dbReference type="ChEBI" id="CHEBI:15562"/>
    </ligand>
</feature>
<dbReference type="GO" id="GO:0046872">
    <property type="term" value="F:metal ion binding"/>
    <property type="evidence" value="ECO:0007669"/>
    <property type="project" value="UniProtKB-KW"/>
</dbReference>
<organism evidence="13">
    <name type="scientific">Cupriavidus pinatubonensis (strain JMP 134 / LMG 1197)</name>
    <name type="common">Cupriavidus necator (strain JMP 134)</name>
    <dbReference type="NCBI Taxonomy" id="264198"/>
    <lineage>
        <taxon>Bacteria</taxon>
        <taxon>Pseudomonadati</taxon>
        <taxon>Pseudomonadota</taxon>
        <taxon>Betaproteobacteria</taxon>
        <taxon>Burkholderiales</taxon>
        <taxon>Burkholderiaceae</taxon>
        <taxon>Cupriavidus</taxon>
    </lineage>
</organism>
<keyword evidence="3 12" id="KW-0479">Metal-binding</keyword>
<sequence>MSTQQPTIIYTLTDEAPLLATSAFLPIIRTFTKPADVNVVTSDISVAGRILGEFPEFLTEEQRVPDNLAELGKLTQDPDTNIIKLPNISASLFQLTSAIKELQSKGFKVPDYPEDPKTDEEKAIQKRYSKVLGSAVNPVLREGNSDRRAPAAVKNYARKHPHSMGEWSMASRTHVAHMKHGDFYHGEKSITLDKAREVRMELATKSGKTIVLKPKVSLQDGEIIDSMFMSKKALLAFYEDQMEDARKTGVMLSLHVKATMMKVSHPIVFGHAVKVFYKDAFAKHQKLFDELGVNVNNGLVDLYTKIEQLPESKKEEVIRDMHACHEHRPELAMVDSAKGISNLHAPNDVIVDASMPAMIRIGGKMWGADGRTKDTKCLIPESTFARIYQEIINFCKTNGAFDPVTMGTVPNVGLMAQKAEEYGSHDKTFEIAEDGEARIVDNATGEVLSALTQKVEQGDIWRMCQVKDAPIRDWVKLAVTRARNSGMPAVFWLDAYRPHEAELIKKVETYLKDYDTKGLDIQIMSQVRAMRYTLERVIRGLDTISVTGNILRDYLTDLFPIMELGTSAKMLSIVPLMAGGGMYETGAGGSAPKHVQQLVEENHLRWDSLGEFLALAVSLEELGIKSGNAKAKVLAKTLDAATGKLLDNAKSPSPKTGQLDNRGSQFYLAMYWAQELAAQTEDAALAATFAPLAKQLTDNEKTIVGELSDVQGKPVDIGGYYMPDAEKLSAIMRPSKTLNAALDSVQG</sequence>
<evidence type="ECO:0000256" key="4">
    <source>
        <dbReference type="ARBA" id="ARBA00022842"/>
    </source>
</evidence>
<evidence type="ECO:0000256" key="9">
    <source>
        <dbReference type="PIRNR" id="PIRNR009407"/>
    </source>
</evidence>
<comment type="catalytic activity">
    <reaction evidence="7 9">
        <text>D-threo-isocitrate + NADP(+) = 2-oxoglutarate + CO2 + NADPH</text>
        <dbReference type="Rhea" id="RHEA:19629"/>
        <dbReference type="ChEBI" id="CHEBI:15562"/>
        <dbReference type="ChEBI" id="CHEBI:16526"/>
        <dbReference type="ChEBI" id="CHEBI:16810"/>
        <dbReference type="ChEBI" id="CHEBI:57783"/>
        <dbReference type="ChEBI" id="CHEBI:58349"/>
        <dbReference type="EC" id="1.1.1.42"/>
    </reaction>
</comment>
<dbReference type="GO" id="GO:0006099">
    <property type="term" value="P:tricarboxylic acid cycle"/>
    <property type="evidence" value="ECO:0007669"/>
    <property type="project" value="UniProtKB-KW"/>
</dbReference>
<dbReference type="HOGENOM" id="CLU_025308_1_0_4"/>
<dbReference type="PIRSF" id="PIRSF009407">
    <property type="entry name" value="IDH_monmr"/>
    <property type="match status" value="1"/>
</dbReference>
<dbReference type="GO" id="GO:0004450">
    <property type="term" value="F:isocitrate dehydrogenase (NADP+) activity"/>
    <property type="evidence" value="ECO:0007669"/>
    <property type="project" value="UniProtKB-EC"/>
</dbReference>
<gene>
    <name evidence="13" type="ordered locus">Reut_B4201</name>
</gene>
<accession>Q46TI0</accession>
<evidence type="ECO:0000256" key="1">
    <source>
        <dbReference type="ARBA" id="ARBA00022435"/>
    </source>
</evidence>
<protein>
    <recommendedName>
        <fullName evidence="9">Isocitrate dehydrogenase [NADP]</fullName>
        <ecNumber evidence="9">1.1.1.42</ecNumber>
    </recommendedName>
    <alternativeName>
        <fullName evidence="9">Oxalosuccinate decarboxylase</fullName>
    </alternativeName>
</protein>
<dbReference type="SUPFAM" id="SSF53659">
    <property type="entry name" value="Isocitrate/Isopropylmalate dehydrogenase-like"/>
    <property type="match status" value="1"/>
</dbReference>